<organism evidence="2 3">
    <name type="scientific">Lineolata rhizophorae</name>
    <dbReference type="NCBI Taxonomy" id="578093"/>
    <lineage>
        <taxon>Eukaryota</taxon>
        <taxon>Fungi</taxon>
        <taxon>Dikarya</taxon>
        <taxon>Ascomycota</taxon>
        <taxon>Pezizomycotina</taxon>
        <taxon>Dothideomycetes</taxon>
        <taxon>Dothideomycetes incertae sedis</taxon>
        <taxon>Lineolatales</taxon>
        <taxon>Lineolataceae</taxon>
        <taxon>Lineolata</taxon>
    </lineage>
</organism>
<keyword evidence="3" id="KW-1185">Reference proteome</keyword>
<evidence type="ECO:0000313" key="2">
    <source>
        <dbReference type="EMBL" id="KAF2457465.1"/>
    </source>
</evidence>
<protein>
    <submittedName>
        <fullName evidence="2">Uncharacterized protein</fullName>
    </submittedName>
</protein>
<feature type="compositionally biased region" description="Basic and acidic residues" evidence="1">
    <location>
        <begin position="1"/>
        <end position="11"/>
    </location>
</feature>
<gene>
    <name evidence="2" type="ORF">BDY21DRAFT_343942</name>
</gene>
<dbReference type="EMBL" id="MU001680">
    <property type="protein sequence ID" value="KAF2457465.1"/>
    <property type="molecule type" value="Genomic_DNA"/>
</dbReference>
<sequence>MERKARGERHASATSQGGWMGLRGRRNRRKAGGALRATRATKTLLTLKLKRTHFDPGEAGDGAVEQASLSLEPGRTTCQSRDGENQGGRDELPCTYVHSLYVVLRMCACVARGAFPASRAAWRAALALHWLPAPRKLQRRCCGGASSFTRAAYARQIQG</sequence>
<reference evidence="2" key="1">
    <citation type="journal article" date="2020" name="Stud. Mycol.">
        <title>101 Dothideomycetes genomes: a test case for predicting lifestyles and emergence of pathogens.</title>
        <authorList>
            <person name="Haridas S."/>
            <person name="Albert R."/>
            <person name="Binder M."/>
            <person name="Bloem J."/>
            <person name="Labutti K."/>
            <person name="Salamov A."/>
            <person name="Andreopoulos B."/>
            <person name="Baker S."/>
            <person name="Barry K."/>
            <person name="Bills G."/>
            <person name="Bluhm B."/>
            <person name="Cannon C."/>
            <person name="Castanera R."/>
            <person name="Culley D."/>
            <person name="Daum C."/>
            <person name="Ezra D."/>
            <person name="Gonzalez J."/>
            <person name="Henrissat B."/>
            <person name="Kuo A."/>
            <person name="Liang C."/>
            <person name="Lipzen A."/>
            <person name="Lutzoni F."/>
            <person name="Magnuson J."/>
            <person name="Mondo S."/>
            <person name="Nolan M."/>
            <person name="Ohm R."/>
            <person name="Pangilinan J."/>
            <person name="Park H.-J."/>
            <person name="Ramirez L."/>
            <person name="Alfaro M."/>
            <person name="Sun H."/>
            <person name="Tritt A."/>
            <person name="Yoshinaga Y."/>
            <person name="Zwiers L.-H."/>
            <person name="Turgeon B."/>
            <person name="Goodwin S."/>
            <person name="Spatafora J."/>
            <person name="Crous P."/>
            <person name="Grigoriev I."/>
        </authorList>
    </citation>
    <scope>NUCLEOTIDE SEQUENCE</scope>
    <source>
        <strain evidence="2">ATCC 16933</strain>
    </source>
</reference>
<feature type="region of interest" description="Disordered" evidence="1">
    <location>
        <begin position="1"/>
        <end position="35"/>
    </location>
</feature>
<name>A0A6A6P0C0_9PEZI</name>
<evidence type="ECO:0000313" key="3">
    <source>
        <dbReference type="Proteomes" id="UP000799766"/>
    </source>
</evidence>
<proteinExistence type="predicted"/>
<dbReference type="AlphaFoldDB" id="A0A6A6P0C0"/>
<evidence type="ECO:0000256" key="1">
    <source>
        <dbReference type="SAM" id="MobiDB-lite"/>
    </source>
</evidence>
<accession>A0A6A6P0C0</accession>
<dbReference type="Proteomes" id="UP000799766">
    <property type="component" value="Unassembled WGS sequence"/>
</dbReference>